<evidence type="ECO:0000259" key="1">
    <source>
        <dbReference type="Pfam" id="PF13843"/>
    </source>
</evidence>
<protein>
    <recommendedName>
        <fullName evidence="1">PiggyBac transposable element-derived protein domain-containing protein</fullName>
    </recommendedName>
</protein>
<gene>
    <name evidence="2" type="ORF">ILUMI_02594</name>
</gene>
<dbReference type="Proteomes" id="UP000801492">
    <property type="component" value="Unassembled WGS sequence"/>
</dbReference>
<dbReference type="EMBL" id="VTPC01000985">
    <property type="protein sequence ID" value="KAF2903593.1"/>
    <property type="molecule type" value="Genomic_DNA"/>
</dbReference>
<name>A0A8K0DCG8_IGNLU</name>
<evidence type="ECO:0000313" key="3">
    <source>
        <dbReference type="Proteomes" id="UP000801492"/>
    </source>
</evidence>
<proteinExistence type="predicted"/>
<dbReference type="PANTHER" id="PTHR46599">
    <property type="entry name" value="PIGGYBAC TRANSPOSABLE ELEMENT-DERIVED PROTEIN 4"/>
    <property type="match status" value="1"/>
</dbReference>
<reference evidence="2" key="1">
    <citation type="submission" date="2019-08" db="EMBL/GenBank/DDBJ databases">
        <title>The genome of the North American firefly Photinus pyralis.</title>
        <authorList>
            <consortium name="Photinus pyralis genome working group"/>
            <person name="Fallon T.R."/>
            <person name="Sander Lower S.E."/>
            <person name="Weng J.-K."/>
        </authorList>
    </citation>
    <scope>NUCLEOTIDE SEQUENCE</scope>
    <source>
        <strain evidence="2">TRF0915ILg1</strain>
        <tissue evidence="2">Whole body</tissue>
    </source>
</reference>
<dbReference type="OrthoDB" id="6720297at2759"/>
<comment type="caution">
    <text evidence="2">The sequence shown here is derived from an EMBL/GenBank/DDBJ whole genome shotgun (WGS) entry which is preliminary data.</text>
</comment>
<evidence type="ECO:0000313" key="2">
    <source>
        <dbReference type="EMBL" id="KAF2903593.1"/>
    </source>
</evidence>
<dbReference type="InterPro" id="IPR029526">
    <property type="entry name" value="PGBD"/>
</dbReference>
<organism evidence="2 3">
    <name type="scientific">Ignelater luminosus</name>
    <name type="common">Cucubano</name>
    <name type="synonym">Pyrophorus luminosus</name>
    <dbReference type="NCBI Taxonomy" id="2038154"/>
    <lineage>
        <taxon>Eukaryota</taxon>
        <taxon>Metazoa</taxon>
        <taxon>Ecdysozoa</taxon>
        <taxon>Arthropoda</taxon>
        <taxon>Hexapoda</taxon>
        <taxon>Insecta</taxon>
        <taxon>Pterygota</taxon>
        <taxon>Neoptera</taxon>
        <taxon>Endopterygota</taxon>
        <taxon>Coleoptera</taxon>
        <taxon>Polyphaga</taxon>
        <taxon>Elateriformia</taxon>
        <taxon>Elateroidea</taxon>
        <taxon>Elateridae</taxon>
        <taxon>Agrypninae</taxon>
        <taxon>Pyrophorini</taxon>
        <taxon>Ignelater</taxon>
    </lineage>
</organism>
<keyword evidence="3" id="KW-1185">Reference proteome</keyword>
<dbReference type="Pfam" id="PF13843">
    <property type="entry name" value="DDE_Tnp_1_7"/>
    <property type="match status" value="1"/>
</dbReference>
<sequence>MSLGSSRFFTTVKLLQSLEYSALGTCISTRKNVRKIQEKLSRGESSFRCTADGLLFVKWQDTKEVLLMSNFHNTNVTTVTKTMRDGSKSQVSCPQMIAFYHEKMEGVDIADQMPGVHDLDRKSTKW</sequence>
<dbReference type="AlphaFoldDB" id="A0A8K0DCG8"/>
<accession>A0A8K0DCG8</accession>
<dbReference type="PANTHER" id="PTHR46599:SF3">
    <property type="entry name" value="PIGGYBAC TRANSPOSABLE ELEMENT-DERIVED PROTEIN 4"/>
    <property type="match status" value="1"/>
</dbReference>
<feature type="domain" description="PiggyBac transposable element-derived protein" evidence="1">
    <location>
        <begin position="7"/>
        <end position="126"/>
    </location>
</feature>